<dbReference type="GO" id="GO:0016192">
    <property type="term" value="P:vesicle-mediated transport"/>
    <property type="evidence" value="ECO:0007669"/>
    <property type="project" value="UniProtKB-KW"/>
</dbReference>
<keyword evidence="6" id="KW-0472">Membrane</keyword>
<evidence type="ECO:0000256" key="6">
    <source>
        <dbReference type="RuleBase" id="RU364101"/>
    </source>
</evidence>
<evidence type="ECO:0000313" key="9">
    <source>
        <dbReference type="EMBL" id="KAA3467526.1"/>
    </source>
</evidence>
<dbReference type="InterPro" id="IPR024298">
    <property type="entry name" value="Sec16_Sec23-bd"/>
</dbReference>
<dbReference type="Pfam" id="PF12932">
    <property type="entry name" value="Sec16"/>
    <property type="match status" value="1"/>
</dbReference>
<evidence type="ECO:0000313" key="10">
    <source>
        <dbReference type="Proteomes" id="UP000325315"/>
    </source>
</evidence>
<feature type="domain" description="Sec16 Sec23-binding" evidence="7">
    <location>
        <begin position="143"/>
        <end position="207"/>
    </location>
</feature>
<gene>
    <name evidence="9" type="ORF">EPI10_002532</name>
</gene>
<dbReference type="PANTHER" id="PTHR13402">
    <property type="entry name" value="RGPR-RELATED"/>
    <property type="match status" value="1"/>
</dbReference>
<reference evidence="10" key="1">
    <citation type="journal article" date="2019" name="Plant Biotechnol. J.">
        <title>Genome sequencing of the Australian wild diploid species Gossypium australe highlights disease resistance and delayed gland morphogenesis.</title>
        <authorList>
            <person name="Cai Y."/>
            <person name="Cai X."/>
            <person name="Wang Q."/>
            <person name="Wang P."/>
            <person name="Zhang Y."/>
            <person name="Cai C."/>
            <person name="Xu Y."/>
            <person name="Wang K."/>
            <person name="Zhou Z."/>
            <person name="Wang C."/>
            <person name="Geng S."/>
            <person name="Li B."/>
            <person name="Dong Q."/>
            <person name="Hou Y."/>
            <person name="Wang H."/>
            <person name="Ai P."/>
            <person name="Liu Z."/>
            <person name="Yi F."/>
            <person name="Sun M."/>
            <person name="An G."/>
            <person name="Cheng J."/>
            <person name="Zhang Y."/>
            <person name="Shi Q."/>
            <person name="Xie Y."/>
            <person name="Shi X."/>
            <person name="Chang Y."/>
            <person name="Huang F."/>
            <person name="Chen Y."/>
            <person name="Hong S."/>
            <person name="Mi L."/>
            <person name="Sun Q."/>
            <person name="Zhang L."/>
            <person name="Zhou B."/>
            <person name="Peng R."/>
            <person name="Zhang X."/>
            <person name="Liu F."/>
        </authorList>
    </citation>
    <scope>NUCLEOTIDE SEQUENCE [LARGE SCALE GENOMIC DNA]</scope>
    <source>
        <strain evidence="10">cv. PA1801</strain>
    </source>
</reference>
<keyword evidence="10" id="KW-1185">Reference proteome</keyword>
<dbReference type="GO" id="GO:0000139">
    <property type="term" value="C:Golgi membrane"/>
    <property type="evidence" value="ECO:0007669"/>
    <property type="project" value="UniProtKB-SubCell"/>
</dbReference>
<evidence type="ECO:0000256" key="5">
    <source>
        <dbReference type="ARBA" id="ARBA00022892"/>
    </source>
</evidence>
<dbReference type="Proteomes" id="UP000325315">
    <property type="component" value="Unassembled WGS sequence"/>
</dbReference>
<comment type="similarity">
    <text evidence="2 6">Belongs to the SEC16 family.</text>
</comment>
<dbReference type="Pfam" id="PF12931">
    <property type="entry name" value="TPR_Sec16"/>
    <property type="match status" value="1"/>
</dbReference>
<dbReference type="InterPro" id="IPR024340">
    <property type="entry name" value="Sec16_CCD"/>
</dbReference>
<evidence type="ECO:0000256" key="2">
    <source>
        <dbReference type="ARBA" id="ARBA00005927"/>
    </source>
</evidence>
<evidence type="ECO:0000259" key="8">
    <source>
        <dbReference type="Pfam" id="PF12932"/>
    </source>
</evidence>
<keyword evidence="5 6" id="KW-0931">ER-Golgi transport</keyword>
<dbReference type="EMBL" id="SMMG02000007">
    <property type="protein sequence ID" value="KAA3467526.1"/>
    <property type="molecule type" value="Genomic_DNA"/>
</dbReference>
<dbReference type="GO" id="GO:0070973">
    <property type="term" value="P:protein localization to endoplasmic reticulum exit site"/>
    <property type="evidence" value="ECO:0007669"/>
    <property type="project" value="TreeGrafter"/>
</dbReference>
<evidence type="ECO:0000259" key="7">
    <source>
        <dbReference type="Pfam" id="PF12931"/>
    </source>
</evidence>
<organism evidence="9 10">
    <name type="scientific">Gossypium australe</name>
    <dbReference type="NCBI Taxonomy" id="47621"/>
    <lineage>
        <taxon>Eukaryota</taxon>
        <taxon>Viridiplantae</taxon>
        <taxon>Streptophyta</taxon>
        <taxon>Embryophyta</taxon>
        <taxon>Tracheophyta</taxon>
        <taxon>Spermatophyta</taxon>
        <taxon>Magnoliopsida</taxon>
        <taxon>eudicotyledons</taxon>
        <taxon>Gunneridae</taxon>
        <taxon>Pentapetalae</taxon>
        <taxon>rosids</taxon>
        <taxon>malvids</taxon>
        <taxon>Malvales</taxon>
        <taxon>Malvaceae</taxon>
        <taxon>Malvoideae</taxon>
        <taxon>Gossypium</taxon>
    </lineage>
</organism>
<dbReference type="OrthoDB" id="8918678at2759"/>
<keyword evidence="4 6" id="KW-0256">Endoplasmic reticulum</keyword>
<dbReference type="PANTHER" id="PTHR13402:SF6">
    <property type="entry name" value="SECRETORY 16, ISOFORM I"/>
    <property type="match status" value="1"/>
</dbReference>
<keyword evidence="6" id="KW-0333">Golgi apparatus</keyword>
<name>A0A5B6VF19_9ROSI</name>
<dbReference type="GO" id="GO:0070971">
    <property type="term" value="C:endoplasmic reticulum exit site"/>
    <property type="evidence" value="ECO:0007669"/>
    <property type="project" value="UniProtKB-ARBA"/>
</dbReference>
<sequence length="231" mass="25543">MLEVVNSNTSVSTAAPAACDYFNTLCQQSFPGPLVGRNVSNKDLSKWIDERIANYESLNMDYGKGENMRMLLSLLKIACQHYGKLWSPFGFDTLLKETDTLESVVAKLFASAKRKDAFYGALSHCLQLLPSEGHVQATTIDMQNLLVSGRKKEALQRAQEGQLWGPALVLASQLGEQFYIDTIKQMALYQLVAGSPLRTLCLLIARQLTDIFSTGSTIDGMDLSQQHAEKT</sequence>
<keyword evidence="3 6" id="KW-0813">Transport</keyword>
<evidence type="ECO:0000256" key="4">
    <source>
        <dbReference type="ARBA" id="ARBA00022824"/>
    </source>
</evidence>
<evidence type="ECO:0000256" key="1">
    <source>
        <dbReference type="ARBA" id="ARBA00004240"/>
    </source>
</evidence>
<proteinExistence type="inferred from homology"/>
<feature type="domain" description="Sec16 central conserved" evidence="8">
    <location>
        <begin position="27"/>
        <end position="83"/>
    </location>
</feature>
<comment type="caution">
    <text evidence="9">The sequence shown here is derived from an EMBL/GenBank/DDBJ whole genome shotgun (WGS) entry which is preliminary data.</text>
</comment>
<dbReference type="AlphaFoldDB" id="A0A5B6VF19"/>
<protein>
    <recommendedName>
        <fullName evidence="6">Protein transport protein sec16</fullName>
    </recommendedName>
</protein>
<accession>A0A5B6VF19</accession>
<evidence type="ECO:0000256" key="3">
    <source>
        <dbReference type="ARBA" id="ARBA00022448"/>
    </source>
</evidence>
<dbReference type="GO" id="GO:0007030">
    <property type="term" value="P:Golgi organization"/>
    <property type="evidence" value="ECO:0007669"/>
    <property type="project" value="TreeGrafter"/>
</dbReference>
<dbReference type="GO" id="GO:0015031">
    <property type="term" value="P:protein transport"/>
    <property type="evidence" value="ECO:0007669"/>
    <property type="project" value="UniProtKB-KW"/>
</dbReference>
<comment type="subcellular location">
    <subcellularLocation>
        <location evidence="1">Endoplasmic reticulum</location>
    </subcellularLocation>
    <subcellularLocation>
        <location evidence="6">Golgi apparatus membrane</location>
    </subcellularLocation>
</comment>
<keyword evidence="6" id="KW-0653">Protein transport</keyword>
<dbReference type="GO" id="GO:0012507">
    <property type="term" value="C:ER to Golgi transport vesicle membrane"/>
    <property type="evidence" value="ECO:0007669"/>
    <property type="project" value="TreeGrafter"/>
</dbReference>